<dbReference type="PANTHER" id="PTHR43280:SF28">
    <property type="entry name" value="HTH-TYPE TRANSCRIPTIONAL ACTIVATOR RHAS"/>
    <property type="match status" value="1"/>
</dbReference>
<proteinExistence type="predicted"/>
<protein>
    <submittedName>
        <fullName evidence="5">AraC-like DNA-binding protein</fullName>
    </submittedName>
</protein>
<gene>
    <name evidence="5" type="ORF">DFQ01_105229</name>
</gene>
<evidence type="ECO:0000259" key="4">
    <source>
        <dbReference type="PROSITE" id="PS01124"/>
    </source>
</evidence>
<sequence length="296" mass="34515">MTYPQALWENTRLAHKTYPYMLFDNRCSDARMDQNILFLHWHEHFEIIIMRQGSTVFHIDSRPYEMEPGDVLFVPAGGLHVGYSRCNGDIRFISIVFNGALFNDWSHDAIHAELVAPYVEGKLQLPVQPDKLNADCAAHYVLLEQMVMEFEAKQPGYPLVIKSHLHMLFTQLARILLPHQAEGRVGSESQHSLNRERFKPLLRQVEERYAERWTIEQAAKFVSLNPYHFCKMFKKLTGRTFVEYVNLCRMNEAERLLRDTTDTVTEIAGQVGCDNPNYFTKLYKQYKGVTPSQVRR</sequence>
<dbReference type="OrthoDB" id="9791615at2"/>
<dbReference type="PRINTS" id="PR00032">
    <property type="entry name" value="HTHARAC"/>
</dbReference>
<keyword evidence="3" id="KW-0804">Transcription</keyword>
<accession>A0A2V2Z4I8</accession>
<dbReference type="Pfam" id="PF02311">
    <property type="entry name" value="AraC_binding"/>
    <property type="match status" value="1"/>
</dbReference>
<dbReference type="InterPro" id="IPR037923">
    <property type="entry name" value="HTH-like"/>
</dbReference>
<evidence type="ECO:0000313" key="6">
    <source>
        <dbReference type="Proteomes" id="UP000246635"/>
    </source>
</evidence>
<dbReference type="InterPro" id="IPR018060">
    <property type="entry name" value="HTH_AraC"/>
</dbReference>
<dbReference type="Pfam" id="PF12833">
    <property type="entry name" value="HTH_18"/>
    <property type="match status" value="1"/>
</dbReference>
<reference evidence="5 6" key="1">
    <citation type="submission" date="2018-05" db="EMBL/GenBank/DDBJ databases">
        <title>Genomic Encyclopedia of Type Strains, Phase III (KMG-III): the genomes of soil and plant-associated and newly described type strains.</title>
        <authorList>
            <person name="Whitman W."/>
        </authorList>
    </citation>
    <scope>NUCLEOTIDE SEQUENCE [LARGE SCALE GENOMIC DNA]</scope>
    <source>
        <strain evidence="5 6">CECT 5696</strain>
    </source>
</reference>
<dbReference type="EMBL" id="QGTQ01000005">
    <property type="protein sequence ID" value="PWW05245.1"/>
    <property type="molecule type" value="Genomic_DNA"/>
</dbReference>
<keyword evidence="2 5" id="KW-0238">DNA-binding</keyword>
<dbReference type="Gene3D" id="1.10.10.60">
    <property type="entry name" value="Homeodomain-like"/>
    <property type="match status" value="2"/>
</dbReference>
<dbReference type="InterPro" id="IPR020449">
    <property type="entry name" value="Tscrpt_reg_AraC-type_HTH"/>
</dbReference>
<dbReference type="PROSITE" id="PS01124">
    <property type="entry name" value="HTH_ARAC_FAMILY_2"/>
    <property type="match status" value="1"/>
</dbReference>
<name>A0A2V2Z4I8_9BACL</name>
<dbReference type="GO" id="GO:0043565">
    <property type="term" value="F:sequence-specific DNA binding"/>
    <property type="evidence" value="ECO:0007669"/>
    <property type="project" value="InterPro"/>
</dbReference>
<comment type="caution">
    <text evidence="5">The sequence shown here is derived from an EMBL/GenBank/DDBJ whole genome shotgun (WGS) entry which is preliminary data.</text>
</comment>
<dbReference type="PANTHER" id="PTHR43280">
    <property type="entry name" value="ARAC-FAMILY TRANSCRIPTIONAL REGULATOR"/>
    <property type="match status" value="1"/>
</dbReference>
<dbReference type="Gene3D" id="2.60.120.10">
    <property type="entry name" value="Jelly Rolls"/>
    <property type="match status" value="1"/>
</dbReference>
<dbReference type="SMART" id="SM00342">
    <property type="entry name" value="HTH_ARAC"/>
    <property type="match status" value="1"/>
</dbReference>
<evidence type="ECO:0000313" key="5">
    <source>
        <dbReference type="EMBL" id="PWW05245.1"/>
    </source>
</evidence>
<evidence type="ECO:0000256" key="1">
    <source>
        <dbReference type="ARBA" id="ARBA00023015"/>
    </source>
</evidence>
<evidence type="ECO:0000256" key="3">
    <source>
        <dbReference type="ARBA" id="ARBA00023163"/>
    </source>
</evidence>
<dbReference type="InterPro" id="IPR009057">
    <property type="entry name" value="Homeodomain-like_sf"/>
</dbReference>
<dbReference type="InterPro" id="IPR014710">
    <property type="entry name" value="RmlC-like_jellyroll"/>
</dbReference>
<dbReference type="CDD" id="cd02208">
    <property type="entry name" value="cupin_RmlC-like"/>
    <property type="match status" value="1"/>
</dbReference>
<dbReference type="RefSeq" id="WP_110043771.1">
    <property type="nucleotide sequence ID" value="NZ_CP054612.1"/>
</dbReference>
<dbReference type="GO" id="GO:0003700">
    <property type="term" value="F:DNA-binding transcription factor activity"/>
    <property type="evidence" value="ECO:0007669"/>
    <property type="project" value="InterPro"/>
</dbReference>
<organism evidence="5 6">
    <name type="scientific">Paenibacillus cellulosilyticus</name>
    <dbReference type="NCBI Taxonomy" id="375489"/>
    <lineage>
        <taxon>Bacteria</taxon>
        <taxon>Bacillati</taxon>
        <taxon>Bacillota</taxon>
        <taxon>Bacilli</taxon>
        <taxon>Bacillales</taxon>
        <taxon>Paenibacillaceae</taxon>
        <taxon>Paenibacillus</taxon>
    </lineage>
</organism>
<keyword evidence="1" id="KW-0805">Transcription regulation</keyword>
<dbReference type="AlphaFoldDB" id="A0A2V2Z4I8"/>
<evidence type="ECO:0000256" key="2">
    <source>
        <dbReference type="ARBA" id="ARBA00023125"/>
    </source>
</evidence>
<dbReference type="SUPFAM" id="SSF51215">
    <property type="entry name" value="Regulatory protein AraC"/>
    <property type="match status" value="1"/>
</dbReference>
<dbReference type="SUPFAM" id="SSF46689">
    <property type="entry name" value="Homeodomain-like"/>
    <property type="match status" value="2"/>
</dbReference>
<dbReference type="Proteomes" id="UP000246635">
    <property type="component" value="Unassembled WGS sequence"/>
</dbReference>
<dbReference type="InterPro" id="IPR003313">
    <property type="entry name" value="AraC-bd"/>
</dbReference>
<feature type="domain" description="HTH araC/xylS-type" evidence="4">
    <location>
        <begin position="199"/>
        <end position="296"/>
    </location>
</feature>
<keyword evidence="6" id="KW-1185">Reference proteome</keyword>